<organism evidence="1 3">
    <name type="scientific">Didymodactylos carnosus</name>
    <dbReference type="NCBI Taxonomy" id="1234261"/>
    <lineage>
        <taxon>Eukaryota</taxon>
        <taxon>Metazoa</taxon>
        <taxon>Spiralia</taxon>
        <taxon>Gnathifera</taxon>
        <taxon>Rotifera</taxon>
        <taxon>Eurotatoria</taxon>
        <taxon>Bdelloidea</taxon>
        <taxon>Philodinida</taxon>
        <taxon>Philodinidae</taxon>
        <taxon>Didymodactylos</taxon>
    </lineage>
</organism>
<comment type="caution">
    <text evidence="1">The sequence shown here is derived from an EMBL/GenBank/DDBJ whole genome shotgun (WGS) entry which is preliminary data.</text>
</comment>
<accession>A0A815HWV5</accession>
<keyword evidence="3" id="KW-1185">Reference proteome</keyword>
<reference evidence="1" key="1">
    <citation type="submission" date="2021-02" db="EMBL/GenBank/DDBJ databases">
        <authorList>
            <person name="Nowell W R."/>
        </authorList>
    </citation>
    <scope>NUCLEOTIDE SEQUENCE</scope>
</reference>
<dbReference type="PANTHER" id="PTHR31569">
    <property type="entry name" value="SWIM-TYPE DOMAIN-CONTAINING PROTEIN"/>
    <property type="match status" value="1"/>
</dbReference>
<dbReference type="AlphaFoldDB" id="A0A815HWV5"/>
<dbReference type="EMBL" id="CAJNOQ010015337">
    <property type="protein sequence ID" value="CAF1359567.1"/>
    <property type="molecule type" value="Genomic_DNA"/>
</dbReference>
<dbReference type="EMBL" id="CAJOBC010069191">
    <property type="protein sequence ID" value="CAF4236734.1"/>
    <property type="molecule type" value="Genomic_DNA"/>
</dbReference>
<protein>
    <recommendedName>
        <fullName evidence="4">Transposase</fullName>
    </recommendedName>
</protein>
<dbReference type="Proteomes" id="UP000663829">
    <property type="component" value="Unassembled WGS sequence"/>
</dbReference>
<evidence type="ECO:0000313" key="2">
    <source>
        <dbReference type="EMBL" id="CAF4236734.1"/>
    </source>
</evidence>
<evidence type="ECO:0000313" key="1">
    <source>
        <dbReference type="EMBL" id="CAF1359567.1"/>
    </source>
</evidence>
<dbReference type="InterPro" id="IPR052579">
    <property type="entry name" value="Zinc_finger_SWIM"/>
</dbReference>
<dbReference type="OrthoDB" id="124789at2759"/>
<dbReference type="PANTHER" id="PTHR31569:SF4">
    <property type="entry name" value="SWIM-TYPE DOMAIN-CONTAINING PROTEIN"/>
    <property type="match status" value="1"/>
</dbReference>
<evidence type="ECO:0000313" key="3">
    <source>
        <dbReference type="Proteomes" id="UP000663829"/>
    </source>
</evidence>
<dbReference type="Proteomes" id="UP000681722">
    <property type="component" value="Unassembled WGS sequence"/>
</dbReference>
<gene>
    <name evidence="1" type="ORF">GPM918_LOCUS31312</name>
    <name evidence="2" type="ORF">SRO942_LOCUS31952</name>
</gene>
<sequence length="193" mass="22965">MIREVFPLSTALLCYFHVIKKLKEHIAKLAISIERKREILKLSKNIIYSDNVTVFAVNVYMLETASSMTEYWPYFHENWLSCTDLWVFYKRKQNLTYMNNTNNRIESFYRTVKRKFHERSKIPHIAEALTILMSLLRFKSIVQNYNIVRQELTSFCIANSKYPEFIEQCGRILSGEQYLSIMLLSNSVVPKFH</sequence>
<name>A0A815HWV5_9BILA</name>
<proteinExistence type="predicted"/>
<evidence type="ECO:0008006" key="4">
    <source>
        <dbReference type="Google" id="ProtNLM"/>
    </source>
</evidence>